<comment type="caution">
    <text evidence="2">The sequence shown here is derived from an EMBL/GenBank/DDBJ whole genome shotgun (WGS) entry which is preliminary data.</text>
</comment>
<dbReference type="EMBL" id="MTYJ01000264">
    <property type="protein sequence ID" value="OWA52366.1"/>
    <property type="molecule type" value="Genomic_DNA"/>
</dbReference>
<dbReference type="AlphaFoldDB" id="A0A9X6NGT0"/>
<evidence type="ECO:0000313" key="3">
    <source>
        <dbReference type="Proteomes" id="UP000192578"/>
    </source>
</evidence>
<organism evidence="2 3">
    <name type="scientific">Hypsibius exemplaris</name>
    <name type="common">Freshwater tardigrade</name>
    <dbReference type="NCBI Taxonomy" id="2072580"/>
    <lineage>
        <taxon>Eukaryota</taxon>
        <taxon>Metazoa</taxon>
        <taxon>Ecdysozoa</taxon>
        <taxon>Tardigrada</taxon>
        <taxon>Eutardigrada</taxon>
        <taxon>Parachela</taxon>
        <taxon>Hypsibioidea</taxon>
        <taxon>Hypsibiidae</taxon>
        <taxon>Hypsibius</taxon>
    </lineage>
</organism>
<proteinExistence type="predicted"/>
<sequence length="101" mass="11080">MWKTSYGAPPPSHGSTSAPLAASRHCTMRPVGPASSRRRDADVRCFRLAAISDIFHVGQHEEMGRSPEPGRSRPAQDKRAPRPRIPCSKAKITSIISTIYL</sequence>
<evidence type="ECO:0000256" key="1">
    <source>
        <dbReference type="SAM" id="MobiDB-lite"/>
    </source>
</evidence>
<feature type="region of interest" description="Disordered" evidence="1">
    <location>
        <begin position="57"/>
        <end position="86"/>
    </location>
</feature>
<gene>
    <name evidence="2" type="ORF">BV898_16821</name>
</gene>
<reference evidence="3" key="1">
    <citation type="submission" date="2017-01" db="EMBL/GenBank/DDBJ databases">
        <title>Comparative genomics of anhydrobiosis in the tardigrade Hypsibius dujardini.</title>
        <authorList>
            <person name="Yoshida Y."/>
            <person name="Koutsovoulos G."/>
            <person name="Laetsch D."/>
            <person name="Stevens L."/>
            <person name="Kumar S."/>
            <person name="Horikawa D."/>
            <person name="Ishino K."/>
            <person name="Komine S."/>
            <person name="Tomita M."/>
            <person name="Blaxter M."/>
            <person name="Arakawa K."/>
        </authorList>
    </citation>
    <scope>NUCLEOTIDE SEQUENCE [LARGE SCALE GENOMIC DNA]</scope>
    <source>
        <strain evidence="3">Z151</strain>
    </source>
</reference>
<protein>
    <submittedName>
        <fullName evidence="2">Uncharacterized protein</fullName>
    </submittedName>
</protein>
<name>A0A9X6NGT0_HYPEX</name>
<accession>A0A9X6NGT0</accession>
<feature type="compositionally biased region" description="Basic and acidic residues" evidence="1">
    <location>
        <begin position="58"/>
        <end position="80"/>
    </location>
</feature>
<dbReference type="Proteomes" id="UP000192578">
    <property type="component" value="Unassembled WGS sequence"/>
</dbReference>
<evidence type="ECO:0000313" key="2">
    <source>
        <dbReference type="EMBL" id="OWA52366.1"/>
    </source>
</evidence>
<keyword evidence="3" id="KW-1185">Reference proteome</keyword>
<feature type="region of interest" description="Disordered" evidence="1">
    <location>
        <begin position="1"/>
        <end position="39"/>
    </location>
</feature>